<dbReference type="InterPro" id="IPR008278">
    <property type="entry name" value="4-PPantetheinyl_Trfase_dom"/>
</dbReference>
<dbReference type="Proteomes" id="UP001526143">
    <property type="component" value="Unassembled WGS sequence"/>
</dbReference>
<organism evidence="3 4">
    <name type="scientific">Plectonema radiosum NIES-515</name>
    <dbReference type="NCBI Taxonomy" id="2986073"/>
    <lineage>
        <taxon>Bacteria</taxon>
        <taxon>Bacillati</taxon>
        <taxon>Cyanobacteriota</taxon>
        <taxon>Cyanophyceae</taxon>
        <taxon>Oscillatoriophycideae</taxon>
        <taxon>Oscillatoriales</taxon>
        <taxon>Microcoleaceae</taxon>
        <taxon>Plectonema</taxon>
    </lineage>
</organism>
<evidence type="ECO:0000259" key="2">
    <source>
        <dbReference type="Pfam" id="PF01648"/>
    </source>
</evidence>
<accession>A0ABT3B5J2</accession>
<dbReference type="Gene3D" id="3.90.470.20">
    <property type="entry name" value="4'-phosphopantetheinyl transferase domain"/>
    <property type="match status" value="1"/>
</dbReference>
<gene>
    <name evidence="3" type="ORF">OGM63_24645</name>
</gene>
<dbReference type="GO" id="GO:0016740">
    <property type="term" value="F:transferase activity"/>
    <property type="evidence" value="ECO:0007669"/>
    <property type="project" value="UniProtKB-KW"/>
</dbReference>
<proteinExistence type="predicted"/>
<comment type="caution">
    <text evidence="3">The sequence shown here is derived from an EMBL/GenBank/DDBJ whole genome shotgun (WGS) entry which is preliminary data.</text>
</comment>
<reference evidence="3 4" key="1">
    <citation type="submission" date="2022-10" db="EMBL/GenBank/DDBJ databases">
        <title>Identification of biosynthetic pathway for the production of the potent trypsin inhibitor radiosumin.</title>
        <authorList>
            <person name="Fewer D.P."/>
            <person name="Delbaje E."/>
            <person name="Ouyang X."/>
            <person name="Agostino P.D."/>
            <person name="Wahlsten M."/>
            <person name="Jokela J."/>
            <person name="Permi P."/>
            <person name="Haapaniemi E."/>
            <person name="Koistinen H."/>
        </authorList>
    </citation>
    <scope>NUCLEOTIDE SEQUENCE [LARGE SCALE GENOMIC DNA]</scope>
    <source>
        <strain evidence="3 4">NIES-515</strain>
    </source>
</reference>
<dbReference type="SUPFAM" id="SSF56214">
    <property type="entry name" value="4'-phosphopantetheinyl transferase"/>
    <property type="match status" value="1"/>
</dbReference>
<dbReference type="InterPro" id="IPR037143">
    <property type="entry name" value="4-PPantetheinyl_Trfase_dom_sf"/>
</dbReference>
<protein>
    <submittedName>
        <fullName evidence="3">4'-phosphopantetheinyl transferase superfamily protein</fullName>
    </submittedName>
</protein>
<dbReference type="EMBL" id="JAOWRF010000353">
    <property type="protein sequence ID" value="MCV3216653.1"/>
    <property type="molecule type" value="Genomic_DNA"/>
</dbReference>
<evidence type="ECO:0000313" key="4">
    <source>
        <dbReference type="Proteomes" id="UP001526143"/>
    </source>
</evidence>
<feature type="domain" description="4'-phosphopantetheinyl transferase" evidence="2">
    <location>
        <begin position="8"/>
        <end position="91"/>
    </location>
</feature>
<name>A0ABT3B5J2_9CYAN</name>
<keyword evidence="1 3" id="KW-0808">Transferase</keyword>
<keyword evidence="4" id="KW-1185">Reference proteome</keyword>
<dbReference type="RefSeq" id="WP_263748310.1">
    <property type="nucleotide sequence ID" value="NZ_JAOWRF010000353.1"/>
</dbReference>
<sequence length="126" mass="14549">MLHQHIKGLGLDITPIHRIARLVDRYDSETLNLLFTANEIDHCQSANNYHQCYAICFATKEAVGKALGTGLVSIDWNEIEAEIIPYKVIIHLYDKASYQAKKRNIQQWLANWCDWDQHILVQVIAM</sequence>
<dbReference type="Pfam" id="PF01648">
    <property type="entry name" value="ACPS"/>
    <property type="match status" value="1"/>
</dbReference>
<evidence type="ECO:0000313" key="3">
    <source>
        <dbReference type="EMBL" id="MCV3216653.1"/>
    </source>
</evidence>
<evidence type="ECO:0000256" key="1">
    <source>
        <dbReference type="ARBA" id="ARBA00022679"/>
    </source>
</evidence>